<reference evidence="1 2" key="1">
    <citation type="journal article" date="2014" name="BMC Genomics">
        <title>Architecture and functions of a multipartite genome of the methylotrophic bacterium Paracoccus aminophilus JCM 7686, containing primary and secondary chromids.</title>
        <authorList>
            <person name="Dziewit L."/>
            <person name="Czarnecki J."/>
            <person name="Wibberg D."/>
            <person name="Radlinska M."/>
            <person name="Mrozek P."/>
            <person name="Szymczak M."/>
            <person name="Schluter A."/>
            <person name="Puhler A."/>
            <person name="Bartosik D."/>
        </authorList>
    </citation>
    <scope>NUCLEOTIDE SEQUENCE [LARGE SCALE GENOMIC DNA]</scope>
    <source>
        <strain evidence="1">JCM 7686</strain>
    </source>
</reference>
<protein>
    <recommendedName>
        <fullName evidence="3">DUF3576 domain-containing protein</fullName>
    </recommendedName>
</protein>
<dbReference type="PATRIC" id="fig|1367847.3.peg.3440"/>
<dbReference type="EMBL" id="CP006650">
    <property type="protein sequence ID" value="AGT10443.1"/>
    <property type="molecule type" value="Genomic_DNA"/>
</dbReference>
<accession>S5YG60</accession>
<name>S5YG60_PARAH</name>
<dbReference type="Pfam" id="PF12100">
    <property type="entry name" value="DUF3576"/>
    <property type="match status" value="1"/>
</dbReference>
<dbReference type="eggNOG" id="ENOG50315UG">
    <property type="taxonomic scope" value="Bacteria"/>
</dbReference>
<dbReference type="STRING" id="1367847.JCM7686_3408"/>
<dbReference type="Proteomes" id="UP000015480">
    <property type="component" value="Chromosome"/>
</dbReference>
<proteinExistence type="predicted"/>
<dbReference type="AlphaFoldDB" id="S5YG60"/>
<gene>
    <name evidence="1" type="ORF">JCM7686_3408</name>
</gene>
<organism evidence="1 2">
    <name type="scientific">Paracoccus aminophilus JCM 7686</name>
    <dbReference type="NCBI Taxonomy" id="1367847"/>
    <lineage>
        <taxon>Bacteria</taxon>
        <taxon>Pseudomonadati</taxon>
        <taxon>Pseudomonadota</taxon>
        <taxon>Alphaproteobacteria</taxon>
        <taxon>Rhodobacterales</taxon>
        <taxon>Paracoccaceae</taxon>
        <taxon>Paracoccus</taxon>
    </lineage>
</organism>
<evidence type="ECO:0000313" key="2">
    <source>
        <dbReference type="Proteomes" id="UP000015480"/>
    </source>
</evidence>
<dbReference type="HOGENOM" id="CLU_103320_2_0_5"/>
<keyword evidence="2" id="KW-1185">Reference proteome</keyword>
<dbReference type="InterPro" id="IPR021959">
    <property type="entry name" value="DUF3576"/>
</dbReference>
<evidence type="ECO:0008006" key="3">
    <source>
        <dbReference type="Google" id="ProtNLM"/>
    </source>
</evidence>
<evidence type="ECO:0000313" key="1">
    <source>
        <dbReference type="EMBL" id="AGT10443.1"/>
    </source>
</evidence>
<dbReference type="KEGG" id="pami:JCM7686_3408"/>
<sequence>MFKGICDAQGPHPVATPPFRPLRSLYARSVGGNCRSRGRVGIRGSGDPLSQWHKLRYGSHENVPGDIHMTIRAARLTATLMMIAGLTACGGGLGSSPASSGFGSGGGGARQQAAAQPRQESTIWDLFANRQNPNNAVAVNRYLWNASLEVLNFLPIQSVDPFTGMIVTGYGTPPGGGRSYRASIKVSDPALDARSLKVSLQGPNGSAVAPETVRQVEDAILTRARQLRVRDGGL</sequence>